<dbReference type="PANTHER" id="PTHR30619:SF1">
    <property type="entry name" value="RECOMBINATION PROTEIN 2"/>
    <property type="match status" value="1"/>
</dbReference>
<dbReference type="InterPro" id="IPR001279">
    <property type="entry name" value="Metallo-B-lactamas"/>
</dbReference>
<dbReference type="SUPFAM" id="SSF56281">
    <property type="entry name" value="Metallo-hydrolase/oxidoreductase"/>
    <property type="match status" value="1"/>
</dbReference>
<gene>
    <name evidence="2" type="ORF">RM51_17600</name>
</gene>
<dbReference type="Proteomes" id="UP000031167">
    <property type="component" value="Unassembled WGS sequence"/>
</dbReference>
<dbReference type="AlphaFoldDB" id="A0A0B4CJK1"/>
<evidence type="ECO:0000259" key="1">
    <source>
        <dbReference type="Pfam" id="PF00753"/>
    </source>
</evidence>
<dbReference type="RefSeq" id="WP_039372676.1">
    <property type="nucleotide sequence ID" value="NZ_JWTA01000019.1"/>
</dbReference>
<keyword evidence="3" id="KW-1185">Reference proteome</keyword>
<accession>A0A0B4CJK1</accession>
<dbReference type="InterPro" id="IPR036866">
    <property type="entry name" value="RibonucZ/Hydroxyglut_hydro"/>
</dbReference>
<comment type="caution">
    <text evidence="2">The sequence shown here is derived from an EMBL/GenBank/DDBJ whole genome shotgun (WGS) entry which is preliminary data.</text>
</comment>
<organism evidence="2 3">
    <name type="scientific">Chryseobacterium taiwanense</name>
    <dbReference type="NCBI Taxonomy" id="363331"/>
    <lineage>
        <taxon>Bacteria</taxon>
        <taxon>Pseudomonadati</taxon>
        <taxon>Bacteroidota</taxon>
        <taxon>Flavobacteriia</taxon>
        <taxon>Flavobacteriales</taxon>
        <taxon>Weeksellaceae</taxon>
        <taxon>Chryseobacterium group</taxon>
        <taxon>Chryseobacterium</taxon>
    </lineage>
</organism>
<dbReference type="Gene3D" id="3.60.15.10">
    <property type="entry name" value="Ribonuclease Z/Hydroxyacylglutathione hydrolase-like"/>
    <property type="match status" value="1"/>
</dbReference>
<reference evidence="2 3" key="1">
    <citation type="submission" date="2014-12" db="EMBL/GenBank/DDBJ databases">
        <title>Genome sequencing of Chryseobacterium taiwanense TPW19.</title>
        <authorList>
            <person name="Tan P.W."/>
            <person name="Chan K.-G."/>
        </authorList>
    </citation>
    <scope>NUCLEOTIDE SEQUENCE [LARGE SCALE GENOMIC DNA]</scope>
    <source>
        <strain evidence="2 3">TPW19</strain>
    </source>
</reference>
<dbReference type="OrthoDB" id="9761531at2"/>
<name>A0A0B4CJK1_9FLAO</name>
<dbReference type="STRING" id="363331.RM51_17600"/>
<evidence type="ECO:0000313" key="3">
    <source>
        <dbReference type="Proteomes" id="UP000031167"/>
    </source>
</evidence>
<evidence type="ECO:0000313" key="2">
    <source>
        <dbReference type="EMBL" id="KIC61429.1"/>
    </source>
</evidence>
<dbReference type="PANTHER" id="PTHR30619">
    <property type="entry name" value="DNA INTERNALIZATION/COMPETENCE PROTEIN COMEC/REC2"/>
    <property type="match status" value="1"/>
</dbReference>
<sequence>MTYMYSSKNEATIYEKIIANKGSHAINKILMGTYVNATAEDGDWYHVITAGPNGWIHKSDLSDNMGIKVFFLDVGQGDGVLIEVGKYKILVDAGPGSNMYNYLTKYQYSYLLKEEKKIHIDYVIISHFDIDHYKGITEIINDTQFTFGEIIHPGILKFAKKDNEYSTGLGDVIEEGGQKYLLNIYDDLLNINEDKEFNRDITPFLRALKYANDEGRVSTSRRCQKGDFILNESIEQKPFSIEVLAPITEHTSKGNVFPYWKDDGITINGHSLVLKFTFGSRTFLLGGDLNTESQKYLIAKYEGHNPFEVDVAKSCHHGSSDFSEDFMALVNPYATVISSGDNEGHSHPRADAIGCAGKYSKSKRPLVYSTELARSTDIKKEKILFGMINLRCNGSEIFMSQMKEVKDNTDLWDSYKVK</sequence>
<protein>
    <recommendedName>
        <fullName evidence="1">Metallo-beta-lactamase domain-containing protein</fullName>
    </recommendedName>
</protein>
<proteinExistence type="predicted"/>
<dbReference type="EMBL" id="JWTA01000019">
    <property type="protein sequence ID" value="KIC61429.1"/>
    <property type="molecule type" value="Genomic_DNA"/>
</dbReference>
<feature type="domain" description="Metallo-beta-lactamase" evidence="1">
    <location>
        <begin position="73"/>
        <end position="145"/>
    </location>
</feature>
<dbReference type="InterPro" id="IPR052159">
    <property type="entry name" value="Competence_DNA_uptake"/>
</dbReference>
<dbReference type="Pfam" id="PF00753">
    <property type="entry name" value="Lactamase_B"/>
    <property type="match status" value="1"/>
</dbReference>